<evidence type="ECO:0000313" key="9">
    <source>
        <dbReference type="Proteomes" id="UP000326994"/>
    </source>
</evidence>
<sequence length="325" mass="35198">MLGFFIFDIQNLYPMKFRQPQTLQDIATILDCDFVGNADFPVLGMNEIHVVQPGDIVFVDHPKYYDKALQSAATIVLINKKVDCPLGKALLISEEPFNDFNKLTNYFNPFSQARAVIAESATIGKNTVIQPNVFIGNNVTIGSDCLIHSNVAIYDNTVIGNGVTIHAGTVLGGDAFYYKNRPEKFDKLISGGNVIIQDNVDLGALCTIDKGVTASTTIGEGTKIDNQVHVGHDTVIGKRCLIASQVGIAGCVLIEDFVTIWGQVGITSGVTIGEKAVISAQSGVSKSLAGHKSYFGTPADEFRKKYKELASIRLIPDIIEKLDNL</sequence>
<dbReference type="InterPro" id="IPR001451">
    <property type="entry name" value="Hexapep"/>
</dbReference>
<dbReference type="Gene3D" id="3.40.1390.10">
    <property type="entry name" value="MurE/MurF, N-terminal domain"/>
    <property type="match status" value="1"/>
</dbReference>
<keyword evidence="5" id="KW-0443">Lipid metabolism</keyword>
<dbReference type="GO" id="GO:0016410">
    <property type="term" value="F:N-acyltransferase activity"/>
    <property type="evidence" value="ECO:0007669"/>
    <property type="project" value="InterPro"/>
</dbReference>
<evidence type="ECO:0000256" key="5">
    <source>
        <dbReference type="ARBA" id="ARBA00023098"/>
    </source>
</evidence>
<dbReference type="AlphaFoldDB" id="A0A5J4G162"/>
<dbReference type="SUPFAM" id="SSF51161">
    <property type="entry name" value="Trimeric LpxA-like enzymes"/>
    <property type="match status" value="1"/>
</dbReference>
<dbReference type="EMBL" id="BKCF01000003">
    <property type="protein sequence ID" value="GEQ86246.1"/>
    <property type="molecule type" value="Genomic_DNA"/>
</dbReference>
<name>A0A5J4G162_9FLAO</name>
<keyword evidence="4" id="KW-0677">Repeat</keyword>
<dbReference type="InterPro" id="IPR011004">
    <property type="entry name" value="Trimer_LpxA-like_sf"/>
</dbReference>
<dbReference type="NCBIfam" id="NF002060">
    <property type="entry name" value="PRK00892.1"/>
    <property type="match status" value="1"/>
</dbReference>
<evidence type="ECO:0000256" key="3">
    <source>
        <dbReference type="ARBA" id="ARBA00022679"/>
    </source>
</evidence>
<dbReference type="CDD" id="cd03352">
    <property type="entry name" value="LbH_LpxD"/>
    <property type="match status" value="1"/>
</dbReference>
<evidence type="ECO:0000313" key="8">
    <source>
        <dbReference type="EMBL" id="GEQ86246.1"/>
    </source>
</evidence>
<keyword evidence="6 8" id="KW-0012">Acyltransferase</keyword>
<evidence type="ECO:0000256" key="6">
    <source>
        <dbReference type="ARBA" id="ARBA00023315"/>
    </source>
</evidence>
<keyword evidence="3 8" id="KW-0808">Transferase</keyword>
<proteinExistence type="predicted"/>
<keyword evidence="9" id="KW-1185">Reference proteome</keyword>
<evidence type="ECO:0000256" key="1">
    <source>
        <dbReference type="ARBA" id="ARBA00022516"/>
    </source>
</evidence>
<dbReference type="Proteomes" id="UP000326994">
    <property type="component" value="Unassembled WGS sequence"/>
</dbReference>
<dbReference type="GO" id="GO:0016020">
    <property type="term" value="C:membrane"/>
    <property type="evidence" value="ECO:0007669"/>
    <property type="project" value="GOC"/>
</dbReference>
<dbReference type="Pfam" id="PF00132">
    <property type="entry name" value="Hexapep"/>
    <property type="match status" value="2"/>
</dbReference>
<dbReference type="PANTHER" id="PTHR43378:SF2">
    <property type="entry name" value="UDP-3-O-ACYLGLUCOSAMINE N-ACYLTRANSFERASE 1, MITOCHONDRIAL-RELATED"/>
    <property type="match status" value="1"/>
</dbReference>
<protein>
    <submittedName>
        <fullName evidence="8">UDP-3-O-(3-hydroxymyristoyl)glucosamine N-acyltransferase</fullName>
    </submittedName>
</protein>
<keyword evidence="1" id="KW-0444">Lipid biosynthesis</keyword>
<gene>
    <name evidence="8" type="ORF">ULMS_17540</name>
</gene>
<feature type="domain" description="UDP-3-O-[3-hydroxymyristoyl] glucosamine N-acyltransferase non-repeat region" evidence="7">
    <location>
        <begin position="39"/>
        <end position="105"/>
    </location>
</feature>
<dbReference type="PANTHER" id="PTHR43378">
    <property type="entry name" value="UDP-3-O-ACYLGLUCOSAMINE N-ACYLTRANSFERASE"/>
    <property type="match status" value="1"/>
</dbReference>
<dbReference type="InterPro" id="IPR020573">
    <property type="entry name" value="UDP_GlcNAc_AcTrfase_non-rep"/>
</dbReference>
<evidence type="ECO:0000256" key="4">
    <source>
        <dbReference type="ARBA" id="ARBA00022737"/>
    </source>
</evidence>
<comment type="caution">
    <text evidence="8">The sequence shown here is derived from an EMBL/GenBank/DDBJ whole genome shotgun (WGS) entry which is preliminary data.</text>
</comment>
<organism evidence="8 9">
    <name type="scientific">Patiriisocius marinistellae</name>
    <dbReference type="NCBI Taxonomy" id="2494560"/>
    <lineage>
        <taxon>Bacteria</taxon>
        <taxon>Pseudomonadati</taxon>
        <taxon>Bacteroidota</taxon>
        <taxon>Flavobacteriia</taxon>
        <taxon>Flavobacteriales</taxon>
        <taxon>Flavobacteriaceae</taxon>
        <taxon>Patiriisocius</taxon>
    </lineage>
</organism>
<dbReference type="InterPro" id="IPR007691">
    <property type="entry name" value="LpxD"/>
</dbReference>
<dbReference type="GO" id="GO:0009245">
    <property type="term" value="P:lipid A biosynthetic process"/>
    <property type="evidence" value="ECO:0007669"/>
    <property type="project" value="UniProtKB-KW"/>
</dbReference>
<evidence type="ECO:0000256" key="2">
    <source>
        <dbReference type="ARBA" id="ARBA00022556"/>
    </source>
</evidence>
<dbReference type="Pfam" id="PF04613">
    <property type="entry name" value="LpxD"/>
    <property type="match status" value="1"/>
</dbReference>
<dbReference type="Gene3D" id="2.160.10.10">
    <property type="entry name" value="Hexapeptide repeat proteins"/>
    <property type="match status" value="1"/>
</dbReference>
<keyword evidence="2" id="KW-0441">Lipid A biosynthesis</keyword>
<evidence type="ECO:0000259" key="7">
    <source>
        <dbReference type="Pfam" id="PF04613"/>
    </source>
</evidence>
<accession>A0A5J4G162</accession>
<reference evidence="8 9" key="1">
    <citation type="submission" date="2019-08" db="EMBL/GenBank/DDBJ databases">
        <title>Ulvibacter marinistellae sp. nov., isolated from a starfish, Patiria pectinifera.</title>
        <authorList>
            <person name="Kawano K."/>
            <person name="Ushijima N."/>
            <person name="Kihara M."/>
            <person name="Itoh H."/>
        </authorList>
    </citation>
    <scope>NUCLEOTIDE SEQUENCE [LARGE SCALE GENOMIC DNA]</scope>
    <source>
        <strain evidence="8 9">KK4</strain>
    </source>
</reference>